<evidence type="ECO:0000313" key="2">
    <source>
        <dbReference type="Proteomes" id="UP000001542"/>
    </source>
</evidence>
<dbReference type="EMBL" id="DS113541">
    <property type="protein sequence ID" value="EAY02263.1"/>
    <property type="molecule type" value="Genomic_DNA"/>
</dbReference>
<dbReference type="InParanoid" id="A2EYI7"/>
<dbReference type="RefSeq" id="XP_001314580.1">
    <property type="nucleotide sequence ID" value="XM_001314551.1"/>
</dbReference>
<accession>A2EYI7</accession>
<dbReference type="KEGG" id="tva:4760102"/>
<dbReference type="VEuPathDB" id="TrichDB:TVAGG3_0586150"/>
<gene>
    <name evidence="1" type="ORF">TVAG_030790</name>
</gene>
<organism evidence="1 2">
    <name type="scientific">Trichomonas vaginalis (strain ATCC PRA-98 / G3)</name>
    <dbReference type="NCBI Taxonomy" id="412133"/>
    <lineage>
        <taxon>Eukaryota</taxon>
        <taxon>Metamonada</taxon>
        <taxon>Parabasalia</taxon>
        <taxon>Trichomonadida</taxon>
        <taxon>Trichomonadidae</taxon>
        <taxon>Trichomonas</taxon>
    </lineage>
</organism>
<proteinExistence type="predicted"/>
<evidence type="ECO:0000313" key="1">
    <source>
        <dbReference type="EMBL" id="EAY02263.1"/>
    </source>
</evidence>
<dbReference type="Proteomes" id="UP000001542">
    <property type="component" value="Unassembled WGS sequence"/>
</dbReference>
<sequence>MQDRSIVSRSYVQNKNDYIKNYSKIDFDLDFPIVKKDSKLVDFIRAQSHMKLPTRSKGFVDCYNNKSEVSCYEIVHASEVIKKYEESVSSLNADGYIYVDVKNYELEDRMTMLYHALAIAIATERYIYVNHSYFPFKLPSVIFNIRNEMQGTVISTDYTFSCSELGYKNNNIILNNITWPQAIYTHFSIAPFLRAEFGFHAAYYLGNYLFGSKNQPENRCQNLKNEFAVEVKEYDDDEMVSSSRYYQKLWRCGVPEKFQIITHRSAKIPEKANSTLVYDDDESKKCGLYQLISSKYVVHTFGSRLGWWAMAMHGNRGGFINPMDFICVNVTVSQSASLWHTYTPEKKYLFITNNRLFNCGINSYDVRLYIDYLLW</sequence>
<reference evidence="1" key="1">
    <citation type="submission" date="2006-10" db="EMBL/GenBank/DDBJ databases">
        <authorList>
            <person name="Amadeo P."/>
            <person name="Zhao Q."/>
            <person name="Wortman J."/>
            <person name="Fraser-Liggett C."/>
            <person name="Carlton J."/>
        </authorList>
    </citation>
    <scope>NUCLEOTIDE SEQUENCE</scope>
    <source>
        <strain evidence="1">G3</strain>
    </source>
</reference>
<dbReference type="VEuPathDB" id="TrichDB:TVAG_030790"/>
<dbReference type="AlphaFoldDB" id="A2EYI7"/>
<protein>
    <submittedName>
        <fullName evidence="1">Uncharacterized protein</fullName>
    </submittedName>
</protein>
<keyword evidence="2" id="KW-1185">Reference proteome</keyword>
<name>A2EYI7_TRIV3</name>
<dbReference type="OrthoDB" id="10263180at2759"/>
<reference evidence="1" key="2">
    <citation type="journal article" date="2007" name="Science">
        <title>Draft genome sequence of the sexually transmitted pathogen Trichomonas vaginalis.</title>
        <authorList>
            <person name="Carlton J.M."/>
            <person name="Hirt R.P."/>
            <person name="Silva J.C."/>
            <person name="Delcher A.L."/>
            <person name="Schatz M."/>
            <person name="Zhao Q."/>
            <person name="Wortman J.R."/>
            <person name="Bidwell S.L."/>
            <person name="Alsmark U.C.M."/>
            <person name="Besteiro S."/>
            <person name="Sicheritz-Ponten T."/>
            <person name="Noel C.J."/>
            <person name="Dacks J.B."/>
            <person name="Foster P.G."/>
            <person name="Simillion C."/>
            <person name="Van de Peer Y."/>
            <person name="Miranda-Saavedra D."/>
            <person name="Barton G.J."/>
            <person name="Westrop G.D."/>
            <person name="Mueller S."/>
            <person name="Dessi D."/>
            <person name="Fiori P.L."/>
            <person name="Ren Q."/>
            <person name="Paulsen I."/>
            <person name="Zhang H."/>
            <person name="Bastida-Corcuera F.D."/>
            <person name="Simoes-Barbosa A."/>
            <person name="Brown M.T."/>
            <person name="Hayes R.D."/>
            <person name="Mukherjee M."/>
            <person name="Okumura C.Y."/>
            <person name="Schneider R."/>
            <person name="Smith A.J."/>
            <person name="Vanacova S."/>
            <person name="Villalvazo M."/>
            <person name="Haas B.J."/>
            <person name="Pertea M."/>
            <person name="Feldblyum T.V."/>
            <person name="Utterback T.R."/>
            <person name="Shu C.L."/>
            <person name="Osoegawa K."/>
            <person name="de Jong P.J."/>
            <person name="Hrdy I."/>
            <person name="Horvathova L."/>
            <person name="Zubacova Z."/>
            <person name="Dolezal P."/>
            <person name="Malik S.B."/>
            <person name="Logsdon J.M. Jr."/>
            <person name="Henze K."/>
            <person name="Gupta A."/>
            <person name="Wang C.C."/>
            <person name="Dunne R.L."/>
            <person name="Upcroft J.A."/>
            <person name="Upcroft P."/>
            <person name="White O."/>
            <person name="Salzberg S.L."/>
            <person name="Tang P."/>
            <person name="Chiu C.-H."/>
            <person name="Lee Y.-S."/>
            <person name="Embley T.M."/>
            <person name="Coombs G.H."/>
            <person name="Mottram J.C."/>
            <person name="Tachezy J."/>
            <person name="Fraser-Liggett C.M."/>
            <person name="Johnson P.J."/>
        </authorList>
    </citation>
    <scope>NUCLEOTIDE SEQUENCE [LARGE SCALE GENOMIC DNA]</scope>
    <source>
        <strain evidence="1">G3</strain>
    </source>
</reference>